<accession>A0ABN4AJJ2</accession>
<dbReference type="SUPFAM" id="SSF46689">
    <property type="entry name" value="Homeodomain-like"/>
    <property type="match status" value="1"/>
</dbReference>
<evidence type="ECO:0000313" key="1">
    <source>
        <dbReference type="EMBL" id="AFK02163.1"/>
    </source>
</evidence>
<dbReference type="InterPro" id="IPR007367">
    <property type="entry name" value="DUF433"/>
</dbReference>
<evidence type="ECO:0008006" key="3">
    <source>
        <dbReference type="Google" id="ProtNLM"/>
    </source>
</evidence>
<dbReference type="InterPro" id="IPR036388">
    <property type="entry name" value="WH-like_DNA-bd_sf"/>
</dbReference>
<dbReference type="EMBL" id="CP002961">
    <property type="protein sequence ID" value="AFK02163.1"/>
    <property type="molecule type" value="Genomic_DNA"/>
</dbReference>
<name>A0ABN4AJJ2_EMTOG</name>
<sequence>MKTSTFITSNPDILMGKPTITGTRLAVDMILEKLASGQTEQQLLEDYPRLTHEAIQAVLLFAAETVREMKVYSIAS</sequence>
<dbReference type="PANTHER" id="PTHR34849">
    <property type="entry name" value="SSL5025 PROTEIN"/>
    <property type="match status" value="1"/>
</dbReference>
<dbReference type="RefSeq" id="WP_015027863.1">
    <property type="nucleotide sequence ID" value="NC_018748.1"/>
</dbReference>
<dbReference type="PANTHER" id="PTHR34849:SF3">
    <property type="entry name" value="SSR2962 PROTEIN"/>
    <property type="match status" value="1"/>
</dbReference>
<gene>
    <name evidence="1" type="ordered locus">Emtol_1012</name>
</gene>
<protein>
    <recommendedName>
        <fullName evidence="3">DUF433 domain-containing protein</fullName>
    </recommendedName>
</protein>
<keyword evidence="2" id="KW-1185">Reference proteome</keyword>
<dbReference type="Gene3D" id="1.10.10.10">
    <property type="entry name" value="Winged helix-like DNA-binding domain superfamily/Winged helix DNA-binding domain"/>
    <property type="match status" value="1"/>
</dbReference>
<dbReference type="InterPro" id="IPR009057">
    <property type="entry name" value="Homeodomain-like_sf"/>
</dbReference>
<proteinExistence type="predicted"/>
<evidence type="ECO:0000313" key="2">
    <source>
        <dbReference type="Proteomes" id="UP000002875"/>
    </source>
</evidence>
<reference evidence="1 2" key="1">
    <citation type="submission" date="2011-07" db="EMBL/GenBank/DDBJ databases">
        <title>The complete genome of chromosome of Emticicia oligotrophica DSM 17448.</title>
        <authorList>
            <consortium name="US DOE Joint Genome Institute (JGI-PGF)"/>
            <person name="Lucas S."/>
            <person name="Han J."/>
            <person name="Lapidus A."/>
            <person name="Bruce D."/>
            <person name="Goodwin L."/>
            <person name="Pitluck S."/>
            <person name="Peters L."/>
            <person name="Kyrpides N."/>
            <person name="Mavromatis K."/>
            <person name="Ivanova N."/>
            <person name="Ovchinnikova G."/>
            <person name="Teshima H."/>
            <person name="Detter J.C."/>
            <person name="Tapia R."/>
            <person name="Han C."/>
            <person name="Land M."/>
            <person name="Hauser L."/>
            <person name="Markowitz V."/>
            <person name="Cheng J.-F."/>
            <person name="Hugenholtz P."/>
            <person name="Woyke T."/>
            <person name="Wu D."/>
            <person name="Tindall B."/>
            <person name="Pomrenke H."/>
            <person name="Brambilla E."/>
            <person name="Klenk H.-P."/>
            <person name="Eisen J.A."/>
        </authorList>
    </citation>
    <scope>NUCLEOTIDE SEQUENCE [LARGE SCALE GENOMIC DNA]</scope>
    <source>
        <strain evidence="1 2">DSM 17448</strain>
    </source>
</reference>
<organism evidence="1 2">
    <name type="scientific">Emticicia oligotrophica (strain DSM 17448 / CIP 109782 / MTCC 6937 / GPTSA100-15)</name>
    <dbReference type="NCBI Taxonomy" id="929562"/>
    <lineage>
        <taxon>Bacteria</taxon>
        <taxon>Pseudomonadati</taxon>
        <taxon>Bacteroidota</taxon>
        <taxon>Cytophagia</taxon>
        <taxon>Cytophagales</taxon>
        <taxon>Leadbetterellaceae</taxon>
        <taxon>Emticicia</taxon>
    </lineage>
</organism>
<dbReference type="Pfam" id="PF04255">
    <property type="entry name" value="DUF433"/>
    <property type="match status" value="1"/>
</dbReference>
<dbReference type="Proteomes" id="UP000002875">
    <property type="component" value="Chromosome"/>
</dbReference>